<evidence type="ECO:0000313" key="4">
    <source>
        <dbReference type="Proteomes" id="UP000308652"/>
    </source>
</evidence>
<sequence length="204" mass="21788">MSSSSSSSAAASASASSTVTDATPKNDSRILTVAVVLSILGAILVGGIIYMTIRLKRRQANGAASGPYHGTVVNEEHPSAQITPFGSPGSETPQFRHTPGSGMRIAIRRPDGAWQFGDHRAPFTPSGVSDIDVMPSTPSSLTFSLQLKNNSRTRLTKADEVKAARDFNKAYDRDLDVEIGPNVMPPPAYGHEHESDGYLYQSRT</sequence>
<evidence type="ECO:0000256" key="2">
    <source>
        <dbReference type="SAM" id="Phobius"/>
    </source>
</evidence>
<keyword evidence="2" id="KW-0812">Transmembrane</keyword>
<feature type="region of interest" description="Disordered" evidence="1">
    <location>
        <begin position="185"/>
        <end position="204"/>
    </location>
</feature>
<dbReference type="Proteomes" id="UP000308652">
    <property type="component" value="Unassembled WGS sequence"/>
</dbReference>
<evidence type="ECO:0000256" key="1">
    <source>
        <dbReference type="SAM" id="MobiDB-lite"/>
    </source>
</evidence>
<name>A0A5C3MI56_9AGAR</name>
<proteinExistence type="predicted"/>
<accession>A0A5C3MI56</accession>
<dbReference type="OrthoDB" id="2848852at2759"/>
<protein>
    <submittedName>
        <fullName evidence="3">Uncharacterized protein</fullName>
    </submittedName>
</protein>
<keyword evidence="4" id="KW-1185">Reference proteome</keyword>
<evidence type="ECO:0000313" key="3">
    <source>
        <dbReference type="EMBL" id="TFK45119.1"/>
    </source>
</evidence>
<dbReference type="AlphaFoldDB" id="A0A5C3MI56"/>
<keyword evidence="2" id="KW-0472">Membrane</keyword>
<feature type="transmembrane region" description="Helical" evidence="2">
    <location>
        <begin position="30"/>
        <end position="53"/>
    </location>
</feature>
<organism evidence="3 4">
    <name type="scientific">Crucibulum laeve</name>
    <dbReference type="NCBI Taxonomy" id="68775"/>
    <lineage>
        <taxon>Eukaryota</taxon>
        <taxon>Fungi</taxon>
        <taxon>Dikarya</taxon>
        <taxon>Basidiomycota</taxon>
        <taxon>Agaricomycotina</taxon>
        <taxon>Agaricomycetes</taxon>
        <taxon>Agaricomycetidae</taxon>
        <taxon>Agaricales</taxon>
        <taxon>Agaricineae</taxon>
        <taxon>Nidulariaceae</taxon>
        <taxon>Crucibulum</taxon>
    </lineage>
</organism>
<reference evidence="3 4" key="1">
    <citation type="journal article" date="2019" name="Nat. Ecol. Evol.">
        <title>Megaphylogeny resolves global patterns of mushroom evolution.</title>
        <authorList>
            <person name="Varga T."/>
            <person name="Krizsan K."/>
            <person name="Foldi C."/>
            <person name="Dima B."/>
            <person name="Sanchez-Garcia M."/>
            <person name="Sanchez-Ramirez S."/>
            <person name="Szollosi G.J."/>
            <person name="Szarkandi J.G."/>
            <person name="Papp V."/>
            <person name="Albert L."/>
            <person name="Andreopoulos W."/>
            <person name="Angelini C."/>
            <person name="Antonin V."/>
            <person name="Barry K.W."/>
            <person name="Bougher N.L."/>
            <person name="Buchanan P."/>
            <person name="Buyck B."/>
            <person name="Bense V."/>
            <person name="Catcheside P."/>
            <person name="Chovatia M."/>
            <person name="Cooper J."/>
            <person name="Damon W."/>
            <person name="Desjardin D."/>
            <person name="Finy P."/>
            <person name="Geml J."/>
            <person name="Haridas S."/>
            <person name="Hughes K."/>
            <person name="Justo A."/>
            <person name="Karasinski D."/>
            <person name="Kautmanova I."/>
            <person name="Kiss B."/>
            <person name="Kocsube S."/>
            <person name="Kotiranta H."/>
            <person name="LaButti K.M."/>
            <person name="Lechner B.E."/>
            <person name="Liimatainen K."/>
            <person name="Lipzen A."/>
            <person name="Lukacs Z."/>
            <person name="Mihaltcheva S."/>
            <person name="Morgado L.N."/>
            <person name="Niskanen T."/>
            <person name="Noordeloos M.E."/>
            <person name="Ohm R.A."/>
            <person name="Ortiz-Santana B."/>
            <person name="Ovrebo C."/>
            <person name="Racz N."/>
            <person name="Riley R."/>
            <person name="Savchenko A."/>
            <person name="Shiryaev A."/>
            <person name="Soop K."/>
            <person name="Spirin V."/>
            <person name="Szebenyi C."/>
            <person name="Tomsovsky M."/>
            <person name="Tulloss R.E."/>
            <person name="Uehling J."/>
            <person name="Grigoriev I.V."/>
            <person name="Vagvolgyi C."/>
            <person name="Papp T."/>
            <person name="Martin F.M."/>
            <person name="Miettinen O."/>
            <person name="Hibbett D.S."/>
            <person name="Nagy L.G."/>
        </authorList>
    </citation>
    <scope>NUCLEOTIDE SEQUENCE [LARGE SCALE GENOMIC DNA]</scope>
    <source>
        <strain evidence="3 4">CBS 166.37</strain>
    </source>
</reference>
<keyword evidence="2" id="KW-1133">Transmembrane helix</keyword>
<gene>
    <name evidence="3" type="ORF">BDQ12DRAFT_674159</name>
</gene>
<dbReference type="EMBL" id="ML213590">
    <property type="protein sequence ID" value="TFK45119.1"/>
    <property type="molecule type" value="Genomic_DNA"/>
</dbReference>
<feature type="compositionally biased region" description="Polar residues" evidence="1">
    <location>
        <begin position="80"/>
        <end position="95"/>
    </location>
</feature>
<feature type="region of interest" description="Disordered" evidence="1">
    <location>
        <begin position="1"/>
        <end position="23"/>
    </location>
</feature>
<feature type="region of interest" description="Disordered" evidence="1">
    <location>
        <begin position="79"/>
        <end position="103"/>
    </location>
</feature>
<feature type="compositionally biased region" description="Low complexity" evidence="1">
    <location>
        <begin position="1"/>
        <end position="17"/>
    </location>
</feature>